<gene>
    <name evidence="2" type="ORF">GGQ90_003592</name>
</gene>
<organism evidence="2 3">
    <name type="scientific">Sphingobium scionense</name>
    <dbReference type="NCBI Taxonomy" id="1404341"/>
    <lineage>
        <taxon>Bacteria</taxon>
        <taxon>Pseudomonadati</taxon>
        <taxon>Pseudomonadota</taxon>
        <taxon>Alphaproteobacteria</taxon>
        <taxon>Sphingomonadales</taxon>
        <taxon>Sphingomonadaceae</taxon>
        <taxon>Sphingobium</taxon>
    </lineage>
</organism>
<dbReference type="EMBL" id="JACIEU010000015">
    <property type="protein sequence ID" value="MBB4149798.1"/>
    <property type="molecule type" value="Genomic_DNA"/>
</dbReference>
<proteinExistence type="predicted"/>
<evidence type="ECO:0000313" key="2">
    <source>
        <dbReference type="EMBL" id="MBB4149798.1"/>
    </source>
</evidence>
<dbReference type="InterPro" id="IPR006311">
    <property type="entry name" value="TAT_signal"/>
</dbReference>
<dbReference type="AlphaFoldDB" id="A0A7W6LU78"/>
<sequence>MTDRRAFLAGLTLAPAAIVIPAMAATPATQDPAWLALLAKERSAAVVFDQMVDLREDADSRFFDAKAAFMAKWHAEMDEKNGKVWKFIQARPSHEDENERIEAGIRDHNAFAAGMRAQLAEIDGTLRQEAGLPDAEEKWEAACDAHTASVKAIVAYPSREADIIAHKLRLILDRYGDDNGDIAPLLSSITGEARA</sequence>
<comment type="caution">
    <text evidence="2">The sequence shown here is derived from an EMBL/GenBank/DDBJ whole genome shotgun (WGS) entry which is preliminary data.</text>
</comment>
<dbReference type="Proteomes" id="UP000590524">
    <property type="component" value="Unassembled WGS sequence"/>
</dbReference>
<evidence type="ECO:0000313" key="3">
    <source>
        <dbReference type="Proteomes" id="UP000590524"/>
    </source>
</evidence>
<keyword evidence="3" id="KW-1185">Reference proteome</keyword>
<dbReference type="PROSITE" id="PS51318">
    <property type="entry name" value="TAT"/>
    <property type="match status" value="1"/>
</dbReference>
<evidence type="ECO:0000256" key="1">
    <source>
        <dbReference type="SAM" id="SignalP"/>
    </source>
</evidence>
<keyword evidence="1" id="KW-0732">Signal</keyword>
<protein>
    <submittedName>
        <fullName evidence="2">Uncharacterized protein</fullName>
    </submittedName>
</protein>
<feature type="signal peptide" evidence="1">
    <location>
        <begin position="1"/>
        <end position="24"/>
    </location>
</feature>
<name>A0A7W6LU78_9SPHN</name>
<dbReference type="RefSeq" id="WP_188083295.1">
    <property type="nucleotide sequence ID" value="NZ_JACIEU010000015.1"/>
</dbReference>
<reference evidence="2 3" key="1">
    <citation type="submission" date="2020-08" db="EMBL/GenBank/DDBJ databases">
        <title>Genomic Encyclopedia of Type Strains, Phase IV (KMG-IV): sequencing the most valuable type-strain genomes for metagenomic binning, comparative biology and taxonomic classification.</title>
        <authorList>
            <person name="Goeker M."/>
        </authorList>
    </citation>
    <scope>NUCLEOTIDE SEQUENCE [LARGE SCALE GENOMIC DNA]</scope>
    <source>
        <strain evidence="2 3">DSM 19371</strain>
    </source>
</reference>
<feature type="chain" id="PRO_5031244627" evidence="1">
    <location>
        <begin position="25"/>
        <end position="195"/>
    </location>
</feature>
<accession>A0A7W6LU78</accession>